<dbReference type="Proteomes" id="UP001148838">
    <property type="component" value="Unassembled WGS sequence"/>
</dbReference>
<reference evidence="1 2" key="1">
    <citation type="journal article" date="2022" name="Allergy">
        <title>Genome assembly and annotation of Periplaneta americana reveal a comprehensive cockroach allergen profile.</title>
        <authorList>
            <person name="Wang L."/>
            <person name="Xiong Q."/>
            <person name="Saelim N."/>
            <person name="Wang L."/>
            <person name="Nong W."/>
            <person name="Wan A.T."/>
            <person name="Shi M."/>
            <person name="Liu X."/>
            <person name="Cao Q."/>
            <person name="Hui J.H.L."/>
            <person name="Sookrung N."/>
            <person name="Leung T.F."/>
            <person name="Tungtrongchitr A."/>
            <person name="Tsui S.K.W."/>
        </authorList>
    </citation>
    <scope>NUCLEOTIDE SEQUENCE [LARGE SCALE GENOMIC DNA]</scope>
    <source>
        <strain evidence="1">PWHHKU_190912</strain>
    </source>
</reference>
<sequence length="214" mass="24191">MDERNESQRATAVKSKRFSTKNRLQCGAVGQNELRQAFLHSLRISDEAHVTLAVLLTNNCRYWSRGNPHQLHERPLYSQKVTLWCAISSVGIIGPCFFEDDQGRTITVTCQCEVVLKILQSTLSPLEMRMPLETSPTAESFITKIPTKHCWFGRGGLIGWPARSPDVTHCMGTLEEPCVRDSNLNRRTGSSLGYLQLRMLCSTCLESLNVYDRQ</sequence>
<dbReference type="PANTHER" id="PTHR47326">
    <property type="entry name" value="TRANSPOSABLE ELEMENT TC3 TRANSPOSASE-LIKE PROTEIN"/>
    <property type="match status" value="1"/>
</dbReference>
<comment type="caution">
    <text evidence="1">The sequence shown here is derived from an EMBL/GenBank/DDBJ whole genome shotgun (WGS) entry which is preliminary data.</text>
</comment>
<dbReference type="InterPro" id="IPR036397">
    <property type="entry name" value="RNaseH_sf"/>
</dbReference>
<accession>A0ABQ8TEY3</accession>
<organism evidence="1 2">
    <name type="scientific">Periplaneta americana</name>
    <name type="common">American cockroach</name>
    <name type="synonym">Blatta americana</name>
    <dbReference type="NCBI Taxonomy" id="6978"/>
    <lineage>
        <taxon>Eukaryota</taxon>
        <taxon>Metazoa</taxon>
        <taxon>Ecdysozoa</taxon>
        <taxon>Arthropoda</taxon>
        <taxon>Hexapoda</taxon>
        <taxon>Insecta</taxon>
        <taxon>Pterygota</taxon>
        <taxon>Neoptera</taxon>
        <taxon>Polyneoptera</taxon>
        <taxon>Dictyoptera</taxon>
        <taxon>Blattodea</taxon>
        <taxon>Blattoidea</taxon>
        <taxon>Blattidae</taxon>
        <taxon>Blattinae</taxon>
        <taxon>Periplaneta</taxon>
    </lineage>
</organism>
<dbReference type="Gene3D" id="3.30.420.10">
    <property type="entry name" value="Ribonuclease H-like superfamily/Ribonuclease H"/>
    <property type="match status" value="1"/>
</dbReference>
<evidence type="ECO:0000313" key="1">
    <source>
        <dbReference type="EMBL" id="KAJ4444696.1"/>
    </source>
</evidence>
<name>A0ABQ8TEY3_PERAM</name>
<dbReference type="PANTHER" id="PTHR47326:SF1">
    <property type="entry name" value="HTH PSQ-TYPE DOMAIN-CONTAINING PROTEIN"/>
    <property type="match status" value="1"/>
</dbReference>
<gene>
    <name evidence="1" type="ORF">ANN_06493</name>
</gene>
<dbReference type="EMBL" id="JAJSOF020000011">
    <property type="protein sequence ID" value="KAJ4444696.1"/>
    <property type="molecule type" value="Genomic_DNA"/>
</dbReference>
<proteinExistence type="predicted"/>
<evidence type="ECO:0000313" key="2">
    <source>
        <dbReference type="Proteomes" id="UP001148838"/>
    </source>
</evidence>
<keyword evidence="2" id="KW-1185">Reference proteome</keyword>
<protein>
    <submittedName>
        <fullName evidence="1">Uncharacterized protein</fullName>
    </submittedName>
</protein>